<accession>S2WX75</accession>
<dbReference type="STRING" id="883161.HMPREF9306_01918"/>
<comment type="caution">
    <text evidence="14">The sequence shown here is derived from an EMBL/GenBank/DDBJ whole genome shotgun (WGS) entry which is preliminary data.</text>
</comment>
<evidence type="ECO:0000256" key="10">
    <source>
        <dbReference type="ARBA" id="ARBA00022909"/>
    </source>
</evidence>
<sequence>MSYQRTLVQGILNVTPDSFSDGGRWASTDTAIAHGMEMIADGVDIIDVGGESTRPGATRPSEDEELKRVVPVVRELAKHVPISVDTMRAKVAEATLEAGATIINDVSGGLSDERMHQVVADAGCEYICQHWRGYGDQMNEHAVYVDVVREVYDELARRIEVCEQAGIASEKIIADPGLGFAKTGDQDWLLMGNLGLFNSMGYRLLIGASRKRFLAGAIGQRPAEQRDAATAAITTICAQAGVWAVRTHEVKAQRDAVDVVAHLRMVNDATHNN</sequence>
<evidence type="ECO:0000256" key="2">
    <source>
        <dbReference type="ARBA" id="ARBA00001946"/>
    </source>
</evidence>
<comment type="similarity">
    <text evidence="4 12">Belongs to the DHPS family.</text>
</comment>
<protein>
    <recommendedName>
        <fullName evidence="6 12">Dihydropteroate synthase</fullName>
        <shortName evidence="12">DHPS</shortName>
        <ecNumber evidence="5 12">2.5.1.15</ecNumber>
    </recommendedName>
    <alternativeName>
        <fullName evidence="11 12">Dihydropteroate pyrophosphorylase</fullName>
    </alternativeName>
</protein>
<dbReference type="Pfam" id="PF00809">
    <property type="entry name" value="Pterin_bind"/>
    <property type="match status" value="1"/>
</dbReference>
<dbReference type="UniPathway" id="UPA00077">
    <property type="reaction ID" value="UER00156"/>
</dbReference>
<evidence type="ECO:0000256" key="12">
    <source>
        <dbReference type="RuleBase" id="RU361205"/>
    </source>
</evidence>
<feature type="domain" description="Pterin-binding" evidence="13">
    <location>
        <begin position="6"/>
        <end position="258"/>
    </location>
</feature>
<dbReference type="Proteomes" id="UP000014417">
    <property type="component" value="Unassembled WGS sequence"/>
</dbReference>
<comment type="cofactor">
    <cofactor evidence="2 12">
        <name>Mg(2+)</name>
        <dbReference type="ChEBI" id="CHEBI:18420"/>
    </cofactor>
</comment>
<dbReference type="GO" id="GO:0046872">
    <property type="term" value="F:metal ion binding"/>
    <property type="evidence" value="ECO:0007669"/>
    <property type="project" value="UniProtKB-KW"/>
</dbReference>
<comment type="pathway">
    <text evidence="3 12">Cofactor biosynthesis; tetrahydrofolate biosynthesis; 7,8-dihydrofolate from 2-amino-4-hydroxy-6-hydroxymethyl-7,8-dihydropteridine diphosphate and 4-aminobenzoate: step 1/2.</text>
</comment>
<dbReference type="OrthoDB" id="9811744at2"/>
<dbReference type="CDD" id="cd00739">
    <property type="entry name" value="DHPS"/>
    <property type="match status" value="1"/>
</dbReference>
<dbReference type="FunFam" id="3.20.20.20:FF:000006">
    <property type="entry name" value="Dihydropteroate synthase"/>
    <property type="match status" value="1"/>
</dbReference>
<dbReference type="GO" id="GO:0046654">
    <property type="term" value="P:tetrahydrofolate biosynthetic process"/>
    <property type="evidence" value="ECO:0007669"/>
    <property type="project" value="UniProtKB-UniPathway"/>
</dbReference>
<dbReference type="InterPro" id="IPR000489">
    <property type="entry name" value="Pterin-binding_dom"/>
</dbReference>
<evidence type="ECO:0000256" key="1">
    <source>
        <dbReference type="ARBA" id="ARBA00000012"/>
    </source>
</evidence>
<dbReference type="InterPro" id="IPR006390">
    <property type="entry name" value="DHP_synth_dom"/>
</dbReference>
<comment type="function">
    <text evidence="12">Catalyzes the condensation of para-aminobenzoate (pABA) with 6-hydroxymethyl-7,8-dihydropterin diphosphate (DHPt-PP) to form 7,8-dihydropteroate (H2Pte), the immediate precursor of folate derivatives.</text>
</comment>
<evidence type="ECO:0000313" key="14">
    <source>
        <dbReference type="EMBL" id="EPD32349.1"/>
    </source>
</evidence>
<proteinExistence type="inferred from homology"/>
<dbReference type="GO" id="GO:0004156">
    <property type="term" value="F:dihydropteroate synthase activity"/>
    <property type="evidence" value="ECO:0007669"/>
    <property type="project" value="UniProtKB-EC"/>
</dbReference>
<dbReference type="Gene3D" id="3.20.20.20">
    <property type="entry name" value="Dihydropteroate synthase-like"/>
    <property type="match status" value="1"/>
</dbReference>
<evidence type="ECO:0000256" key="5">
    <source>
        <dbReference type="ARBA" id="ARBA00012458"/>
    </source>
</evidence>
<dbReference type="SUPFAM" id="SSF51717">
    <property type="entry name" value="Dihydropteroate synthetase-like"/>
    <property type="match status" value="1"/>
</dbReference>
<keyword evidence="8 12" id="KW-0479">Metal-binding</keyword>
<keyword evidence="15" id="KW-1185">Reference proteome</keyword>
<evidence type="ECO:0000256" key="11">
    <source>
        <dbReference type="ARBA" id="ARBA00030193"/>
    </source>
</evidence>
<dbReference type="InterPro" id="IPR011005">
    <property type="entry name" value="Dihydropteroate_synth-like_sf"/>
</dbReference>
<dbReference type="AlphaFoldDB" id="S2WX75"/>
<evidence type="ECO:0000256" key="3">
    <source>
        <dbReference type="ARBA" id="ARBA00004763"/>
    </source>
</evidence>
<name>S2WX75_9ACTN</name>
<dbReference type="PANTHER" id="PTHR20941:SF1">
    <property type="entry name" value="FOLIC ACID SYNTHESIS PROTEIN FOL1"/>
    <property type="match status" value="1"/>
</dbReference>
<evidence type="ECO:0000259" key="13">
    <source>
        <dbReference type="PROSITE" id="PS50972"/>
    </source>
</evidence>
<evidence type="ECO:0000256" key="6">
    <source>
        <dbReference type="ARBA" id="ARBA00016919"/>
    </source>
</evidence>
<dbReference type="HOGENOM" id="CLU_008023_0_1_11"/>
<organism evidence="14 15">
    <name type="scientific">Propionimicrobium lymphophilum ACS-093-V-SCH5</name>
    <dbReference type="NCBI Taxonomy" id="883161"/>
    <lineage>
        <taxon>Bacteria</taxon>
        <taxon>Bacillati</taxon>
        <taxon>Actinomycetota</taxon>
        <taxon>Actinomycetes</taxon>
        <taxon>Propionibacteriales</taxon>
        <taxon>Propionibacteriaceae</taxon>
        <taxon>Propionimicrobium</taxon>
    </lineage>
</organism>
<evidence type="ECO:0000256" key="8">
    <source>
        <dbReference type="ARBA" id="ARBA00022723"/>
    </source>
</evidence>
<dbReference type="PATRIC" id="fig|883161.3.peg.1906"/>
<reference evidence="14 15" key="1">
    <citation type="submission" date="2013-04" db="EMBL/GenBank/DDBJ databases">
        <title>The Genome Sequence of Propionimicrobium lymphophilum ACS-093-V-SCH5.</title>
        <authorList>
            <consortium name="The Broad Institute Genomics Platform"/>
            <person name="Earl A."/>
            <person name="Ward D."/>
            <person name="Feldgarden M."/>
            <person name="Gevers D."/>
            <person name="Saerens B."/>
            <person name="Vaneechoutte M."/>
            <person name="Walker B."/>
            <person name="Young S."/>
            <person name="Zeng Q."/>
            <person name="Gargeya S."/>
            <person name="Fitzgerald M."/>
            <person name="Haas B."/>
            <person name="Abouelleil A."/>
            <person name="Allen A.W."/>
            <person name="Alvarado L."/>
            <person name="Arachchi H.M."/>
            <person name="Berlin A.M."/>
            <person name="Chapman S.B."/>
            <person name="Gainer-Dewar J."/>
            <person name="Goldberg J."/>
            <person name="Griggs A."/>
            <person name="Gujja S."/>
            <person name="Hansen M."/>
            <person name="Howarth C."/>
            <person name="Imamovic A."/>
            <person name="Ireland A."/>
            <person name="Larimer J."/>
            <person name="McCowan C."/>
            <person name="Murphy C."/>
            <person name="Pearson M."/>
            <person name="Poon T.W."/>
            <person name="Priest M."/>
            <person name="Roberts A."/>
            <person name="Saif S."/>
            <person name="Shea T."/>
            <person name="Sisk P."/>
            <person name="Sykes S."/>
            <person name="Wortman J."/>
            <person name="Nusbaum C."/>
            <person name="Birren B."/>
        </authorList>
    </citation>
    <scope>NUCLEOTIDE SEQUENCE [LARGE SCALE GENOMIC DNA]</scope>
    <source>
        <strain evidence="14 15">ACS-093-V-SCH5</strain>
    </source>
</reference>
<keyword evidence="9 12" id="KW-0460">Magnesium</keyword>
<dbReference type="PROSITE" id="PS00792">
    <property type="entry name" value="DHPS_1"/>
    <property type="match status" value="1"/>
</dbReference>
<evidence type="ECO:0000256" key="9">
    <source>
        <dbReference type="ARBA" id="ARBA00022842"/>
    </source>
</evidence>
<dbReference type="EC" id="2.5.1.15" evidence="5 12"/>
<dbReference type="PANTHER" id="PTHR20941">
    <property type="entry name" value="FOLATE SYNTHESIS PROTEINS"/>
    <property type="match status" value="1"/>
</dbReference>
<keyword evidence="10 12" id="KW-0289">Folate biosynthesis</keyword>
<dbReference type="RefSeq" id="WP_016456724.1">
    <property type="nucleotide sequence ID" value="NZ_KE150269.1"/>
</dbReference>
<dbReference type="EMBL" id="AGZR01000009">
    <property type="protein sequence ID" value="EPD32349.1"/>
    <property type="molecule type" value="Genomic_DNA"/>
</dbReference>
<evidence type="ECO:0000313" key="15">
    <source>
        <dbReference type="Proteomes" id="UP000014417"/>
    </source>
</evidence>
<evidence type="ECO:0000256" key="7">
    <source>
        <dbReference type="ARBA" id="ARBA00022679"/>
    </source>
</evidence>
<comment type="catalytic activity">
    <reaction evidence="1">
        <text>(7,8-dihydropterin-6-yl)methyl diphosphate + 4-aminobenzoate = 7,8-dihydropteroate + diphosphate</text>
        <dbReference type="Rhea" id="RHEA:19949"/>
        <dbReference type="ChEBI" id="CHEBI:17836"/>
        <dbReference type="ChEBI" id="CHEBI:17839"/>
        <dbReference type="ChEBI" id="CHEBI:33019"/>
        <dbReference type="ChEBI" id="CHEBI:72950"/>
        <dbReference type="EC" id="2.5.1.15"/>
    </reaction>
</comment>
<dbReference type="PROSITE" id="PS50972">
    <property type="entry name" value="PTERIN_BINDING"/>
    <property type="match status" value="1"/>
</dbReference>
<keyword evidence="7 12" id="KW-0808">Transferase</keyword>
<dbReference type="PROSITE" id="PS00793">
    <property type="entry name" value="DHPS_2"/>
    <property type="match status" value="1"/>
</dbReference>
<dbReference type="NCBIfam" id="TIGR01496">
    <property type="entry name" value="DHPS"/>
    <property type="match status" value="1"/>
</dbReference>
<dbReference type="GO" id="GO:0005829">
    <property type="term" value="C:cytosol"/>
    <property type="evidence" value="ECO:0007669"/>
    <property type="project" value="TreeGrafter"/>
</dbReference>
<gene>
    <name evidence="14" type="ORF">HMPREF9306_01918</name>
</gene>
<evidence type="ECO:0000256" key="4">
    <source>
        <dbReference type="ARBA" id="ARBA00009503"/>
    </source>
</evidence>
<dbReference type="InterPro" id="IPR045031">
    <property type="entry name" value="DHP_synth-like"/>
</dbReference>
<dbReference type="GO" id="GO:0046656">
    <property type="term" value="P:folic acid biosynthetic process"/>
    <property type="evidence" value="ECO:0007669"/>
    <property type="project" value="UniProtKB-KW"/>
</dbReference>